<evidence type="ECO:0000313" key="2">
    <source>
        <dbReference type="Proteomes" id="UP000187465"/>
    </source>
</evidence>
<dbReference type="InterPro" id="IPR016024">
    <property type="entry name" value="ARM-type_fold"/>
</dbReference>
<dbReference type="AlphaFoldDB" id="A0A1R0XBM9"/>
<name>A0A1R0XBM9_9BACL</name>
<protein>
    <submittedName>
        <fullName evidence="1">Uncharacterized protein</fullName>
    </submittedName>
</protein>
<dbReference type="PROSITE" id="PS50077">
    <property type="entry name" value="HEAT_REPEAT"/>
    <property type="match status" value="1"/>
</dbReference>
<dbReference type="Proteomes" id="UP000187465">
    <property type="component" value="Unassembled WGS sequence"/>
</dbReference>
<reference evidence="1 2" key="1">
    <citation type="submission" date="2016-10" db="EMBL/GenBank/DDBJ databases">
        <title>Paenibacillus species isolates.</title>
        <authorList>
            <person name="Beno S.M."/>
        </authorList>
    </citation>
    <scope>NUCLEOTIDE SEQUENCE [LARGE SCALE GENOMIC DNA]</scope>
    <source>
        <strain evidence="1 2">FSL H7-0604</strain>
    </source>
</reference>
<dbReference type="SUPFAM" id="SSF48371">
    <property type="entry name" value="ARM repeat"/>
    <property type="match status" value="1"/>
</dbReference>
<organism evidence="1 2">
    <name type="scientific">Paenibacillus odorifer</name>
    <dbReference type="NCBI Taxonomy" id="189426"/>
    <lineage>
        <taxon>Bacteria</taxon>
        <taxon>Bacillati</taxon>
        <taxon>Bacillota</taxon>
        <taxon>Bacilli</taxon>
        <taxon>Bacillales</taxon>
        <taxon>Paenibacillaceae</taxon>
        <taxon>Paenibacillus</taxon>
    </lineage>
</organism>
<gene>
    <name evidence="1" type="ORF">BJP51_15300</name>
</gene>
<proteinExistence type="predicted"/>
<evidence type="ECO:0000313" key="1">
    <source>
        <dbReference type="EMBL" id="OMD32473.1"/>
    </source>
</evidence>
<comment type="caution">
    <text evidence="1">The sequence shown here is derived from an EMBL/GenBank/DDBJ whole genome shotgun (WGS) entry which is preliminary data.</text>
</comment>
<dbReference type="EMBL" id="MKQP01000017">
    <property type="protein sequence ID" value="OMD32473.1"/>
    <property type="molecule type" value="Genomic_DNA"/>
</dbReference>
<accession>A0A1R0XBM9</accession>
<dbReference type="Gene3D" id="1.25.40.290">
    <property type="entry name" value="ARM repeat domains"/>
    <property type="match status" value="1"/>
</dbReference>
<dbReference type="RefSeq" id="WP_036683017.1">
    <property type="nucleotide sequence ID" value="NZ_MKQL01000005.1"/>
</dbReference>
<dbReference type="InterPro" id="IPR021133">
    <property type="entry name" value="HEAT_type_2"/>
</dbReference>
<sequence>MAEPLKAMYNEQFLREFGEKIRGVHSVFDTEAFVSSAMTEPWDTLELKARMRRITETLGSHLQLPYEEALAILFAIAEECVGFPYLIFPDFVEVYGQGDEHWALSMQALERFTAKSSAEFAVRPFLLREPERMMAQMQIWAKHPDEHVRRLASEGCRPRLPWGQALPMFKLDPAPVLPVLEQLKADTSLYVRKSVANNLNDIAKDHPEVVLDTARRWKGTHPDTDWIVRHGCRSLIRKAEPEIMALFGYAEQTDEATPLITSASILLEPSILTIGESSELQYKLQVREGAPARIRIEYGIYFVKAAGRTSRKSFLLSDKTVPGGRILSGKRTHRWADLTTRRHYPGEHRIVLLVNGREVAEVTLELKGSANI</sequence>